<keyword evidence="1" id="KW-0812">Transmembrane</keyword>
<evidence type="ECO:0000313" key="3">
    <source>
        <dbReference type="Proteomes" id="UP001241092"/>
    </source>
</evidence>
<dbReference type="AlphaFoldDB" id="A0AAI8XRF1"/>
<organism evidence="2 3">
    <name type="scientific">Mycolicibacterium mageritense</name>
    <name type="common">Mycobacterium mageritense</name>
    <dbReference type="NCBI Taxonomy" id="53462"/>
    <lineage>
        <taxon>Bacteria</taxon>
        <taxon>Bacillati</taxon>
        <taxon>Actinomycetota</taxon>
        <taxon>Actinomycetes</taxon>
        <taxon>Mycobacteriales</taxon>
        <taxon>Mycobacteriaceae</taxon>
        <taxon>Mycolicibacterium</taxon>
    </lineage>
</organism>
<dbReference type="InterPro" id="IPR049713">
    <property type="entry name" value="Pr6Pr-like"/>
</dbReference>
<gene>
    <name evidence="2" type="ORF">hbim_06043</name>
</gene>
<keyword evidence="1" id="KW-0472">Membrane</keyword>
<feature type="transmembrane region" description="Helical" evidence="1">
    <location>
        <begin position="69"/>
        <end position="86"/>
    </location>
</feature>
<keyword evidence="1" id="KW-1133">Transmembrane helix</keyword>
<reference evidence="2" key="1">
    <citation type="submission" date="2023-03" db="EMBL/GenBank/DDBJ databases">
        <title>Draft genome sequence of a Mycolicibacterium mageritense strain H4_3_1 isolated from a hybrid biological-inorganic system reactor.</title>
        <authorList>
            <person name="Feng X."/>
            <person name="Kazama D."/>
            <person name="Sato K."/>
            <person name="Kobayashi H."/>
        </authorList>
    </citation>
    <scope>NUCLEOTIDE SEQUENCE</scope>
    <source>
        <strain evidence="2">H4_3_1</strain>
    </source>
</reference>
<dbReference type="Proteomes" id="UP001241092">
    <property type="component" value="Chromosome"/>
</dbReference>
<dbReference type="NCBIfam" id="NF038065">
    <property type="entry name" value="Pr6Pr"/>
    <property type="match status" value="1"/>
</dbReference>
<evidence type="ECO:0008006" key="4">
    <source>
        <dbReference type="Google" id="ProtNLM"/>
    </source>
</evidence>
<feature type="transmembrane region" description="Helical" evidence="1">
    <location>
        <begin position="40"/>
        <end position="57"/>
    </location>
</feature>
<feature type="transmembrane region" description="Helical" evidence="1">
    <location>
        <begin position="98"/>
        <end position="116"/>
    </location>
</feature>
<sequence>MTVTGARAALRMTAIAAVVLALVLVELSTRSGVSWRLVTFTYQANLLAAVFYLWSLMSQQADARAGIRGAVVVYVVTAGVVWNLFLTDVSMGYTAANVLLHVVVPVVAVAEWLLIGAGQRPMCWWQPLVWLAYPAAYIGFALLVLTMAGRRIPYYFLDPAAVGGAGVALSVGLLAGMFVCLGYALMALGRRPVTVAREVV</sequence>
<feature type="transmembrane region" description="Helical" evidence="1">
    <location>
        <begin position="160"/>
        <end position="188"/>
    </location>
</feature>
<accession>A0AAI8XRF1</accession>
<protein>
    <recommendedName>
        <fullName evidence="4">Integral membrane protein</fullName>
    </recommendedName>
</protein>
<feature type="transmembrane region" description="Helical" evidence="1">
    <location>
        <begin position="128"/>
        <end position="148"/>
    </location>
</feature>
<name>A0AAI8XRF1_MYCME</name>
<evidence type="ECO:0000313" key="2">
    <source>
        <dbReference type="EMBL" id="BDY32081.1"/>
    </source>
</evidence>
<proteinExistence type="predicted"/>
<evidence type="ECO:0000256" key="1">
    <source>
        <dbReference type="SAM" id="Phobius"/>
    </source>
</evidence>
<dbReference type="EMBL" id="AP027452">
    <property type="protein sequence ID" value="BDY32081.1"/>
    <property type="molecule type" value="Genomic_DNA"/>
</dbReference>